<protein>
    <recommendedName>
        <fullName evidence="4">EF-hand domain-containing protein</fullName>
    </recommendedName>
</protein>
<feature type="compositionally biased region" description="Polar residues" evidence="3">
    <location>
        <begin position="87"/>
        <end position="104"/>
    </location>
</feature>
<dbReference type="PROSITE" id="PS50222">
    <property type="entry name" value="EF_HAND_2"/>
    <property type="match status" value="2"/>
</dbReference>
<dbReference type="EMBL" id="DS995705">
    <property type="protein sequence ID" value="EEQ33161.1"/>
    <property type="molecule type" value="Genomic_DNA"/>
</dbReference>
<dbReference type="CDD" id="cd00051">
    <property type="entry name" value="EFh"/>
    <property type="match status" value="1"/>
</dbReference>
<dbReference type="eggNOG" id="KOG0031">
    <property type="taxonomic scope" value="Eukaryota"/>
</dbReference>
<dbReference type="InterPro" id="IPR011992">
    <property type="entry name" value="EF-hand-dom_pair"/>
</dbReference>
<dbReference type="GO" id="GO:0005509">
    <property type="term" value="F:calcium ion binding"/>
    <property type="evidence" value="ECO:0007669"/>
    <property type="project" value="InterPro"/>
</dbReference>
<feature type="region of interest" description="Disordered" evidence="3">
    <location>
        <begin position="38"/>
        <end position="163"/>
    </location>
</feature>
<reference evidence="6" key="1">
    <citation type="journal article" date="2012" name="MBio">
        <title>Comparative genome analysis of Trichophyton rubrum and related dermatophytes reveals candidate genes involved in infection.</title>
        <authorList>
            <person name="Martinez D.A."/>
            <person name="Oliver B.G."/>
            <person name="Graeser Y."/>
            <person name="Goldberg J.M."/>
            <person name="Li W."/>
            <person name="Martinez-Rossi N.M."/>
            <person name="Monod M."/>
            <person name="Shelest E."/>
            <person name="Barton R.C."/>
            <person name="Birch E."/>
            <person name="Brakhage A.A."/>
            <person name="Chen Z."/>
            <person name="Gurr S.J."/>
            <person name="Heiman D."/>
            <person name="Heitman J."/>
            <person name="Kosti I."/>
            <person name="Rossi A."/>
            <person name="Saif S."/>
            <person name="Samalova M."/>
            <person name="Saunders C.W."/>
            <person name="Shea T."/>
            <person name="Summerbell R.C."/>
            <person name="Xu J."/>
            <person name="Young S."/>
            <person name="Zeng Q."/>
            <person name="Birren B.W."/>
            <person name="Cuomo C.A."/>
            <person name="White T.C."/>
        </authorList>
    </citation>
    <scope>NUCLEOTIDE SEQUENCE [LARGE SCALE GENOMIC DNA]</scope>
    <source>
        <strain evidence="6">ATCC MYA-4605 / CBS 113480</strain>
    </source>
</reference>
<dbReference type="Pfam" id="PF13405">
    <property type="entry name" value="EF-hand_6"/>
    <property type="match status" value="1"/>
</dbReference>
<dbReference type="Pfam" id="PF13202">
    <property type="entry name" value="EF-hand_5"/>
    <property type="match status" value="1"/>
</dbReference>
<dbReference type="AlphaFoldDB" id="C5FTF8"/>
<dbReference type="SUPFAM" id="SSF47473">
    <property type="entry name" value="EF-hand"/>
    <property type="match status" value="1"/>
</dbReference>
<proteinExistence type="predicted"/>
<accession>C5FTF8</accession>
<keyword evidence="6" id="KW-1185">Reference proteome</keyword>
<evidence type="ECO:0000259" key="4">
    <source>
        <dbReference type="PROSITE" id="PS50222"/>
    </source>
</evidence>
<dbReference type="OMA" id="PPLLHSM"/>
<dbReference type="RefSeq" id="XP_002846111.1">
    <property type="nucleotide sequence ID" value="XM_002846065.1"/>
</dbReference>
<evidence type="ECO:0000256" key="1">
    <source>
        <dbReference type="ARBA" id="ARBA00022737"/>
    </source>
</evidence>
<evidence type="ECO:0000313" key="6">
    <source>
        <dbReference type="Proteomes" id="UP000002035"/>
    </source>
</evidence>
<feature type="domain" description="EF-hand" evidence="4">
    <location>
        <begin position="170"/>
        <end position="205"/>
    </location>
</feature>
<dbReference type="Gene3D" id="1.10.238.10">
    <property type="entry name" value="EF-hand"/>
    <property type="match status" value="2"/>
</dbReference>
<dbReference type="InterPro" id="IPR050403">
    <property type="entry name" value="Myosin_RLC"/>
</dbReference>
<dbReference type="PANTHER" id="PTHR23049">
    <property type="entry name" value="MYOSIN REGULATORY LIGHT CHAIN 2"/>
    <property type="match status" value="1"/>
</dbReference>
<evidence type="ECO:0000256" key="3">
    <source>
        <dbReference type="SAM" id="MobiDB-lite"/>
    </source>
</evidence>
<evidence type="ECO:0000313" key="5">
    <source>
        <dbReference type="EMBL" id="EEQ33161.1"/>
    </source>
</evidence>
<feature type="domain" description="EF-hand" evidence="4">
    <location>
        <begin position="240"/>
        <end position="275"/>
    </location>
</feature>
<keyword evidence="1" id="KW-0677">Repeat</keyword>
<feature type="compositionally biased region" description="Low complexity" evidence="3">
    <location>
        <begin position="51"/>
        <end position="70"/>
    </location>
</feature>
<dbReference type="PROSITE" id="PS00018">
    <property type="entry name" value="EF_HAND_1"/>
    <property type="match status" value="2"/>
</dbReference>
<keyword evidence="2" id="KW-0106">Calcium</keyword>
<gene>
    <name evidence="5" type="ORF">MCYG_05980</name>
</gene>
<organism evidence="5 6">
    <name type="scientific">Arthroderma otae (strain ATCC MYA-4605 / CBS 113480)</name>
    <name type="common">Microsporum canis</name>
    <dbReference type="NCBI Taxonomy" id="554155"/>
    <lineage>
        <taxon>Eukaryota</taxon>
        <taxon>Fungi</taxon>
        <taxon>Dikarya</taxon>
        <taxon>Ascomycota</taxon>
        <taxon>Pezizomycotina</taxon>
        <taxon>Eurotiomycetes</taxon>
        <taxon>Eurotiomycetidae</taxon>
        <taxon>Onygenales</taxon>
        <taxon>Arthrodermataceae</taxon>
        <taxon>Microsporum</taxon>
    </lineage>
</organism>
<dbReference type="OrthoDB" id="4171283at2759"/>
<dbReference type="STRING" id="554155.C5FTF8"/>
<dbReference type="VEuPathDB" id="FungiDB:MCYG_05980"/>
<dbReference type="InterPro" id="IPR002048">
    <property type="entry name" value="EF_hand_dom"/>
</dbReference>
<feature type="compositionally biased region" description="Polar residues" evidence="3">
    <location>
        <begin position="114"/>
        <end position="123"/>
    </location>
</feature>
<sequence length="344" mass="37188">MKMIETEQCSCGWKGTLFIRVFIDFRFGPYLGNNIKRLTGGTPNTTPYKPSPLSFGSPRSSPFRRPSFVSSPPPSSPGAVIRPNAPASPSSRGTTPTHSPSKLSHFQALESGDVFTNGSNGLRSSPGPRSPQLSPTKGANAQDRFSMMGHPKTPERSPKSNDLLSKIPPGQLREMREAFQVLDRDNDGLVNREDIADALNNLGQDSSSLATGAYFSPNGPRSINLPTYLNQIATYLAPLSSYQELLNAFAAFDEDDSGQIDLAELRDALLHTTPEGDERQLTESEINEVIQGFTGRRAFGAKGKAASLTGSRSRAEVFRYEEFVGSLMGGPGDPKTDKSKSKEG</sequence>
<evidence type="ECO:0000256" key="2">
    <source>
        <dbReference type="ARBA" id="ARBA00022837"/>
    </source>
</evidence>
<dbReference type="GeneID" id="9224800"/>
<dbReference type="SMART" id="SM00054">
    <property type="entry name" value="EFh"/>
    <property type="match status" value="2"/>
</dbReference>
<dbReference type="HOGENOM" id="CLU_054966_1_0_1"/>
<name>C5FTF8_ARTOC</name>
<dbReference type="InterPro" id="IPR018247">
    <property type="entry name" value="EF_Hand_1_Ca_BS"/>
</dbReference>
<dbReference type="Proteomes" id="UP000002035">
    <property type="component" value="Unassembled WGS sequence"/>
</dbReference>